<dbReference type="SMART" id="SM00115">
    <property type="entry name" value="CASc"/>
    <property type="match status" value="1"/>
</dbReference>
<evidence type="ECO:0000313" key="6">
    <source>
        <dbReference type="EMBL" id="KAJ8951852.1"/>
    </source>
</evidence>
<evidence type="ECO:0000256" key="1">
    <source>
        <dbReference type="ARBA" id="ARBA00010134"/>
    </source>
</evidence>
<dbReference type="InterPro" id="IPR011600">
    <property type="entry name" value="Pept_C14_caspase"/>
</dbReference>
<dbReference type="Proteomes" id="UP001162162">
    <property type="component" value="Unassembled WGS sequence"/>
</dbReference>
<name>A0AAV8YK23_9CUCU</name>
<dbReference type="InterPro" id="IPR001309">
    <property type="entry name" value="Pept_C14_p20"/>
</dbReference>
<accession>A0AAV8YK23</accession>
<dbReference type="PROSITE" id="PS50208">
    <property type="entry name" value="CASPASE_P20"/>
    <property type="match status" value="1"/>
</dbReference>
<dbReference type="InterPro" id="IPR056260">
    <property type="entry name" value="Dredd_2nd"/>
</dbReference>
<evidence type="ECO:0000256" key="3">
    <source>
        <dbReference type="SAM" id="MobiDB-lite"/>
    </source>
</evidence>
<dbReference type="InterPro" id="IPR056259">
    <property type="entry name" value="Dredd_N"/>
</dbReference>
<evidence type="ECO:0000256" key="2">
    <source>
        <dbReference type="RuleBase" id="RU003971"/>
    </source>
</evidence>
<evidence type="ECO:0000259" key="4">
    <source>
        <dbReference type="PROSITE" id="PS50207"/>
    </source>
</evidence>
<evidence type="ECO:0000259" key="5">
    <source>
        <dbReference type="PROSITE" id="PS50208"/>
    </source>
</evidence>
<dbReference type="PANTHER" id="PTHR47901:SF3">
    <property type="entry name" value="CASPASE-1"/>
    <property type="match status" value="1"/>
</dbReference>
<dbReference type="InterPro" id="IPR002138">
    <property type="entry name" value="Pept_C14_p10"/>
</dbReference>
<dbReference type="InterPro" id="IPR002398">
    <property type="entry name" value="Pept_C14"/>
</dbReference>
<protein>
    <recommendedName>
        <fullName evidence="8">Caspase-8</fullName>
    </recommendedName>
</protein>
<feature type="domain" description="Caspase family p10" evidence="4">
    <location>
        <begin position="535"/>
        <end position="626"/>
    </location>
</feature>
<evidence type="ECO:0000313" key="7">
    <source>
        <dbReference type="Proteomes" id="UP001162162"/>
    </source>
</evidence>
<dbReference type="InterPro" id="IPR015917">
    <property type="entry name" value="Pept_C14A"/>
</dbReference>
<dbReference type="SUPFAM" id="SSF52129">
    <property type="entry name" value="Caspase-like"/>
    <property type="match status" value="1"/>
</dbReference>
<proteinExistence type="inferred from homology"/>
<dbReference type="PROSITE" id="PS50207">
    <property type="entry name" value="CASPASE_P10"/>
    <property type="match status" value="1"/>
</dbReference>
<dbReference type="Pfam" id="PF23724">
    <property type="entry name" value="Dredd_2nd"/>
    <property type="match status" value="1"/>
</dbReference>
<dbReference type="GO" id="GO:0072557">
    <property type="term" value="C:IPAF inflammasome complex"/>
    <property type="evidence" value="ECO:0007669"/>
    <property type="project" value="TreeGrafter"/>
</dbReference>
<dbReference type="PANTHER" id="PTHR47901">
    <property type="entry name" value="CASPASE RECRUITMENT DOMAIN-CONTAINING PROTEIN 18"/>
    <property type="match status" value="1"/>
</dbReference>
<dbReference type="PRINTS" id="PR00376">
    <property type="entry name" value="IL1BCENZYME"/>
</dbReference>
<dbReference type="GO" id="GO:0006508">
    <property type="term" value="P:proteolysis"/>
    <property type="evidence" value="ECO:0007669"/>
    <property type="project" value="InterPro"/>
</dbReference>
<comment type="caution">
    <text evidence="6">The sequence shown here is derived from an EMBL/GenBank/DDBJ whole genome shotgun (WGS) entry which is preliminary data.</text>
</comment>
<dbReference type="GO" id="GO:0072559">
    <property type="term" value="C:NLRP3 inflammasome complex"/>
    <property type="evidence" value="ECO:0007669"/>
    <property type="project" value="TreeGrafter"/>
</dbReference>
<dbReference type="Gene3D" id="3.40.50.1460">
    <property type="match status" value="1"/>
</dbReference>
<organism evidence="6 7">
    <name type="scientific">Aromia moschata</name>
    <dbReference type="NCBI Taxonomy" id="1265417"/>
    <lineage>
        <taxon>Eukaryota</taxon>
        <taxon>Metazoa</taxon>
        <taxon>Ecdysozoa</taxon>
        <taxon>Arthropoda</taxon>
        <taxon>Hexapoda</taxon>
        <taxon>Insecta</taxon>
        <taxon>Pterygota</taxon>
        <taxon>Neoptera</taxon>
        <taxon>Endopterygota</taxon>
        <taxon>Coleoptera</taxon>
        <taxon>Polyphaga</taxon>
        <taxon>Cucujiformia</taxon>
        <taxon>Chrysomeloidea</taxon>
        <taxon>Cerambycidae</taxon>
        <taxon>Cerambycinae</taxon>
        <taxon>Callichromatini</taxon>
        <taxon>Aromia</taxon>
    </lineage>
</organism>
<gene>
    <name evidence="6" type="ORF">NQ318_019827</name>
</gene>
<dbReference type="GO" id="GO:0097169">
    <property type="term" value="C:AIM2 inflammasome complex"/>
    <property type="evidence" value="ECO:0007669"/>
    <property type="project" value="TreeGrafter"/>
</dbReference>
<evidence type="ECO:0008006" key="8">
    <source>
        <dbReference type="Google" id="ProtNLM"/>
    </source>
</evidence>
<keyword evidence="7" id="KW-1185">Reference proteome</keyword>
<dbReference type="AlphaFoldDB" id="A0AAV8YK23"/>
<feature type="region of interest" description="Disordered" evidence="3">
    <location>
        <begin position="517"/>
        <end position="537"/>
    </location>
</feature>
<feature type="domain" description="Caspase family p20" evidence="5">
    <location>
        <begin position="376"/>
        <end position="513"/>
    </location>
</feature>
<dbReference type="EMBL" id="JAPWTK010000078">
    <property type="protein sequence ID" value="KAJ8951852.1"/>
    <property type="molecule type" value="Genomic_DNA"/>
</dbReference>
<dbReference type="Pfam" id="PF00656">
    <property type="entry name" value="Peptidase_C14"/>
    <property type="match status" value="1"/>
</dbReference>
<dbReference type="InterPro" id="IPR029030">
    <property type="entry name" value="Caspase-like_dom_sf"/>
</dbReference>
<dbReference type="GO" id="GO:0004197">
    <property type="term" value="F:cysteine-type endopeptidase activity"/>
    <property type="evidence" value="ECO:0007669"/>
    <property type="project" value="InterPro"/>
</dbReference>
<sequence length="630" mass="72139">MGNADTKYISELSDDNSENEWDYSLEPRSIGRNSFATTSSHISSPSLQSKRVYDIVRGTSNMRLDLATASGTDNATSKDLTVDAAPKVNCFPKPEIVITLDKVLLIENDLDQYEIVSLVYLLYEDALFALQELVLLLSGAQKQLLYDWAKNENSLGRKWQRKLIEALCIIKNYQVLRELGYKKKDVIADFLPHVISAETSVNRLKKAVYLICEKLDSQKAIVFLHYADKSFLEKNMEPARYDPVLLELYFLNWETVKWISATDMSNVKKILKLMDEEYLLDLLNKAIPLDLRQEEPVRFPPGRMSVMPERRFRQHSTSIDTHQRPPRTVQGYSPTLPENVGQEDYQFSPPCPTLPTLGQDNVHADDISRYNIDPENPGVLLIINQETFYTEVRADYKHLLADGGYKLENREGSREDQRYMMTVFRRFGFKVVTANSLSHEDMIEEITGVVNGVRKESSLLVCIMSHGEKGIVYGSNSCKVKVSQIQEIMCGRNKENLSEKPKVLILQSCQGRECQKESDVDMEEDDDEHQMTTDGPKSSPRMMDLFTFWATVAGYAAVRSRRTGSWFIQALCQKLEELGNREHFVDVCTQVVNSVCTKKWTVENNVGNVMTPEMRSTLRKRFYFPPIRSN</sequence>
<reference evidence="6" key="1">
    <citation type="journal article" date="2023" name="Insect Mol. Biol.">
        <title>Genome sequencing provides insights into the evolution of gene families encoding plant cell wall-degrading enzymes in longhorned beetles.</title>
        <authorList>
            <person name="Shin N.R."/>
            <person name="Okamura Y."/>
            <person name="Kirsch R."/>
            <person name="Pauchet Y."/>
        </authorList>
    </citation>
    <scope>NUCLEOTIDE SEQUENCE</scope>
    <source>
        <strain evidence="6">AMC_N1</strain>
    </source>
</reference>
<comment type="similarity">
    <text evidence="1 2">Belongs to the peptidase C14A family.</text>
</comment>
<dbReference type="Pfam" id="PF23725">
    <property type="entry name" value="Dredd_N"/>
    <property type="match status" value="1"/>
</dbReference>